<dbReference type="RefSeq" id="WP_095070247.1">
    <property type="nucleotide sequence ID" value="NZ_LT899436.1"/>
</dbReference>
<organism evidence="1 2">
    <name type="scientific">Tenacibaculum jejuense</name>
    <dbReference type="NCBI Taxonomy" id="584609"/>
    <lineage>
        <taxon>Bacteria</taxon>
        <taxon>Pseudomonadati</taxon>
        <taxon>Bacteroidota</taxon>
        <taxon>Flavobacteriia</taxon>
        <taxon>Flavobacteriales</taxon>
        <taxon>Flavobacteriaceae</taxon>
        <taxon>Tenacibaculum</taxon>
    </lineage>
</organism>
<name>A0A238U6V4_9FLAO</name>
<reference evidence="1 2" key="1">
    <citation type="submission" date="2017-07" db="EMBL/GenBank/DDBJ databases">
        <authorList>
            <person name="Sun Z.S."/>
            <person name="Albrecht U."/>
            <person name="Echele G."/>
            <person name="Lee C.C."/>
        </authorList>
    </citation>
    <scope>NUCLEOTIDE SEQUENCE [LARGE SCALE GENOMIC DNA]</scope>
    <source>
        <strain evidence="2">type strain: KCTC 22618</strain>
    </source>
</reference>
<evidence type="ECO:0000313" key="2">
    <source>
        <dbReference type="Proteomes" id="UP000215214"/>
    </source>
</evidence>
<protein>
    <submittedName>
        <fullName evidence="1">Uncharacterized protein</fullName>
    </submittedName>
</protein>
<dbReference type="AlphaFoldDB" id="A0A238U6V4"/>
<dbReference type="EMBL" id="LT899436">
    <property type="protein sequence ID" value="SNR14929.1"/>
    <property type="molecule type" value="Genomic_DNA"/>
</dbReference>
<gene>
    <name evidence="1" type="ORF">TJEJU_1181</name>
</gene>
<keyword evidence="2" id="KW-1185">Reference proteome</keyword>
<sequence length="246" mass="29054">MSKTLNIVFLILFIQITKAQNLNINDNMYSTKNLYDIDNMVDHFEGIICNKYNIDKSDSHLAYKKYVNALNDNLNFIKAKSPEKTYINQNTLKDLFYNNTLDSTYITKKTIELLLTSHRKLKNYVWIKNKENRARKGFKSLSELDSSVIKKMNTVTLNWYKEQEKNNSNLVLNHFDKFSEKLILETNHKDITDLIITFREEPDHSPQTIAYALIDLKENDFKNQAIKTFVAFELYYAYINSHISYE</sequence>
<dbReference type="OrthoDB" id="1188098at2"/>
<evidence type="ECO:0000313" key="1">
    <source>
        <dbReference type="EMBL" id="SNR14929.1"/>
    </source>
</evidence>
<dbReference type="Proteomes" id="UP000215214">
    <property type="component" value="Chromosome TJEJU"/>
</dbReference>
<proteinExistence type="predicted"/>
<accession>A0A238U6V4</accession>
<dbReference type="KEGG" id="tje:TJEJU_1181"/>